<dbReference type="Proteomes" id="UP001608902">
    <property type="component" value="Unassembled WGS sequence"/>
</dbReference>
<keyword evidence="3" id="KW-1185">Reference proteome</keyword>
<sequence>MKLLLFVSVSIQLCGTVQIRKCTCGEVSKCSDKYLKALRPCIDKCQGIVKSFHGNYDRLKQCAVQREQNIRGVVSCIEKQYPHACATGTGEFVEKRYIESLEISAVAEIKRMLGGMSGSVKEYIAAGRKYVKCTKGCVDRAAGNCAEQMKYVIPYEVSYFLL</sequence>
<feature type="chain" id="PRO_5044796002" evidence="1">
    <location>
        <begin position="20"/>
        <end position="162"/>
    </location>
</feature>
<organism evidence="2 3">
    <name type="scientific">Gnathostoma spinigerum</name>
    <dbReference type="NCBI Taxonomy" id="75299"/>
    <lineage>
        <taxon>Eukaryota</taxon>
        <taxon>Metazoa</taxon>
        <taxon>Ecdysozoa</taxon>
        <taxon>Nematoda</taxon>
        <taxon>Chromadorea</taxon>
        <taxon>Rhabditida</taxon>
        <taxon>Spirurina</taxon>
        <taxon>Gnathostomatomorpha</taxon>
        <taxon>Gnathostomatoidea</taxon>
        <taxon>Gnathostomatidae</taxon>
        <taxon>Gnathostoma</taxon>
    </lineage>
</organism>
<protein>
    <submittedName>
        <fullName evidence="2">Uncharacterized protein</fullName>
    </submittedName>
</protein>
<name>A0ABD6EM67_9BILA</name>
<gene>
    <name evidence="2" type="ORF">AB6A40_004516</name>
</gene>
<evidence type="ECO:0000313" key="3">
    <source>
        <dbReference type="Proteomes" id="UP001608902"/>
    </source>
</evidence>
<feature type="signal peptide" evidence="1">
    <location>
        <begin position="1"/>
        <end position="19"/>
    </location>
</feature>
<reference evidence="2 3" key="1">
    <citation type="submission" date="2024-08" db="EMBL/GenBank/DDBJ databases">
        <title>Gnathostoma spinigerum genome.</title>
        <authorList>
            <person name="Gonzalez-Bertolin B."/>
            <person name="Monzon S."/>
            <person name="Zaballos A."/>
            <person name="Jimenez P."/>
            <person name="Dekumyoy P."/>
            <person name="Varona S."/>
            <person name="Cuesta I."/>
            <person name="Sumanam S."/>
            <person name="Adisakwattana P."/>
            <person name="Gasser R.B."/>
            <person name="Hernandez-Gonzalez A."/>
            <person name="Young N.D."/>
            <person name="Perteguer M.J."/>
        </authorList>
    </citation>
    <scope>NUCLEOTIDE SEQUENCE [LARGE SCALE GENOMIC DNA]</scope>
    <source>
        <strain evidence="2">AL3</strain>
        <tissue evidence="2">Liver</tissue>
    </source>
</reference>
<proteinExistence type="predicted"/>
<evidence type="ECO:0000256" key="1">
    <source>
        <dbReference type="SAM" id="SignalP"/>
    </source>
</evidence>
<dbReference type="PANTHER" id="PTHR34401:SF3">
    <property type="entry name" value="DB DOMAIN-CONTAINING PROTEIN"/>
    <property type="match status" value="1"/>
</dbReference>
<evidence type="ECO:0000313" key="2">
    <source>
        <dbReference type="EMBL" id="MFH4977807.1"/>
    </source>
</evidence>
<dbReference type="EMBL" id="JBGFUD010002635">
    <property type="protein sequence ID" value="MFH4977807.1"/>
    <property type="molecule type" value="Genomic_DNA"/>
</dbReference>
<keyword evidence="1" id="KW-0732">Signal</keyword>
<dbReference type="AlphaFoldDB" id="A0ABD6EM67"/>
<dbReference type="PANTHER" id="PTHR34401">
    <property type="entry name" value="PROTEIN CBG12388-RELATED"/>
    <property type="match status" value="1"/>
</dbReference>
<comment type="caution">
    <text evidence="2">The sequence shown here is derived from an EMBL/GenBank/DDBJ whole genome shotgun (WGS) entry which is preliminary data.</text>
</comment>
<accession>A0ABD6EM67</accession>